<accession>H2Y8C9</accession>
<reference evidence="3" key="3">
    <citation type="submission" date="2025-09" db="UniProtKB">
        <authorList>
            <consortium name="Ensembl"/>
        </authorList>
    </citation>
    <scope>IDENTIFICATION</scope>
</reference>
<dbReference type="SUPFAM" id="SSF48726">
    <property type="entry name" value="Immunoglobulin"/>
    <property type="match status" value="1"/>
</dbReference>
<feature type="compositionally biased region" description="Low complexity" evidence="1">
    <location>
        <begin position="252"/>
        <end position="262"/>
    </location>
</feature>
<reference evidence="4" key="1">
    <citation type="submission" date="2003-08" db="EMBL/GenBank/DDBJ databases">
        <authorList>
            <person name="Birren B."/>
            <person name="Nusbaum C."/>
            <person name="Abebe A."/>
            <person name="Abouelleil A."/>
            <person name="Adekoya E."/>
            <person name="Ait-zahra M."/>
            <person name="Allen N."/>
            <person name="Allen T."/>
            <person name="An P."/>
            <person name="Anderson M."/>
            <person name="Anderson S."/>
            <person name="Arachchi H."/>
            <person name="Armbruster J."/>
            <person name="Bachantsang P."/>
            <person name="Baldwin J."/>
            <person name="Barry A."/>
            <person name="Bayul T."/>
            <person name="Blitshsteyn B."/>
            <person name="Bloom T."/>
            <person name="Blye J."/>
            <person name="Boguslavskiy L."/>
            <person name="Borowsky M."/>
            <person name="Boukhgalter B."/>
            <person name="Brunache A."/>
            <person name="Butler J."/>
            <person name="Calixte N."/>
            <person name="Calvo S."/>
            <person name="Camarata J."/>
            <person name="Campo K."/>
            <person name="Chang J."/>
            <person name="Cheshatsang Y."/>
            <person name="Citroen M."/>
            <person name="Collymore A."/>
            <person name="Considine T."/>
            <person name="Cook A."/>
            <person name="Cooke P."/>
            <person name="Corum B."/>
            <person name="Cuomo C."/>
            <person name="David R."/>
            <person name="Dawoe T."/>
            <person name="Degray S."/>
            <person name="Dodge S."/>
            <person name="Dooley K."/>
            <person name="Dorje P."/>
            <person name="Dorjee K."/>
            <person name="Dorris L."/>
            <person name="Duffey N."/>
            <person name="Dupes A."/>
            <person name="Elkins T."/>
            <person name="Engels R."/>
            <person name="Erickson J."/>
            <person name="Farina A."/>
            <person name="Faro S."/>
            <person name="Ferreira P."/>
            <person name="Fischer H."/>
            <person name="Fitzgerald M."/>
            <person name="Foley K."/>
            <person name="Gage D."/>
            <person name="Galagan J."/>
            <person name="Gearin G."/>
            <person name="Gnerre S."/>
            <person name="Gnirke A."/>
            <person name="Goyette A."/>
            <person name="Graham J."/>
            <person name="Grandbois E."/>
            <person name="Gyaltsen K."/>
            <person name="Hafez N."/>
            <person name="Hagopian D."/>
            <person name="Hagos B."/>
            <person name="Hall J."/>
            <person name="Hatcher B."/>
            <person name="Heller A."/>
            <person name="Higgins H."/>
            <person name="Honan T."/>
            <person name="Horn A."/>
            <person name="Houde N."/>
            <person name="Hughes L."/>
            <person name="Hulme W."/>
            <person name="Husby E."/>
            <person name="Iliev I."/>
            <person name="Jaffe D."/>
            <person name="Jones C."/>
            <person name="Kamal M."/>
            <person name="Kamat A."/>
            <person name="Kamvysselis M."/>
            <person name="Karlsson E."/>
            <person name="Kells C."/>
            <person name="Kieu A."/>
            <person name="Kisner P."/>
            <person name="Kodira C."/>
            <person name="Kulbokas E."/>
            <person name="Labutti K."/>
            <person name="Lama D."/>
            <person name="Landers T."/>
            <person name="Leger J."/>
            <person name="Levine S."/>
            <person name="Lewis D."/>
            <person name="Lewis T."/>
            <person name="Lindblad-toh K."/>
            <person name="Liu X."/>
            <person name="Lokyitsang T."/>
            <person name="Lokyitsang Y."/>
            <person name="Lucien O."/>
            <person name="Lui A."/>
            <person name="Ma L.J."/>
            <person name="Mabbitt R."/>
            <person name="Macdonald J."/>
            <person name="Maclean C."/>
            <person name="Major J."/>
            <person name="Manning J."/>
            <person name="Marabella R."/>
            <person name="Maru K."/>
            <person name="Matthews C."/>
            <person name="Mauceli E."/>
            <person name="Mccarthy M."/>
            <person name="Mcdonough S."/>
            <person name="Mcghee T."/>
            <person name="Meldrim J."/>
            <person name="Meneus L."/>
            <person name="Mesirov J."/>
            <person name="Mihalev A."/>
            <person name="Mihova T."/>
            <person name="Mikkelsen T."/>
            <person name="Mlenga V."/>
            <person name="Moru K."/>
            <person name="Mozes J."/>
            <person name="Mulrain L."/>
            <person name="Munson G."/>
            <person name="Naylor J."/>
            <person name="Newes C."/>
            <person name="Nguyen C."/>
            <person name="Nguyen N."/>
            <person name="Nguyen T."/>
            <person name="Nicol R."/>
            <person name="Nielsen C."/>
            <person name="Nizzari M."/>
            <person name="Norbu C."/>
            <person name="Norbu N."/>
            <person name="O'donnell P."/>
            <person name="Okoawo O."/>
            <person name="O'leary S."/>
            <person name="Omotosho B."/>
            <person name="O'neill K."/>
            <person name="Osman S."/>
            <person name="Parker S."/>
            <person name="Perrin D."/>
            <person name="Phunkhang P."/>
            <person name="Piqani B."/>
            <person name="Purcell S."/>
            <person name="Rachupka T."/>
            <person name="Ramasamy U."/>
            <person name="Rameau R."/>
            <person name="Ray V."/>
            <person name="Raymond C."/>
            <person name="Retta R."/>
            <person name="Richardson S."/>
            <person name="Rise C."/>
            <person name="Rodriguez J."/>
            <person name="Rogers J."/>
            <person name="Rogov P."/>
            <person name="Rutman M."/>
            <person name="Schupbach R."/>
            <person name="Seaman C."/>
            <person name="Settipalli S."/>
            <person name="Sharpe T."/>
            <person name="Sheridan J."/>
            <person name="Sherpa N."/>
            <person name="Shi J."/>
            <person name="Smirnov S."/>
            <person name="Smith C."/>
            <person name="Sougnez C."/>
            <person name="Spencer B."/>
            <person name="Stalker J."/>
            <person name="Stange-thomann N."/>
            <person name="Stavropoulos S."/>
            <person name="Stetson K."/>
            <person name="Stone C."/>
            <person name="Stone S."/>
            <person name="Stubbs M."/>
            <person name="Talamas J."/>
            <person name="Tchuinga P."/>
            <person name="Tenzing P."/>
            <person name="Tesfaye S."/>
            <person name="Theodore J."/>
            <person name="Thoulutsang Y."/>
            <person name="Topham K."/>
            <person name="Towey S."/>
            <person name="Tsamla T."/>
            <person name="Tsomo N."/>
            <person name="Vallee D."/>
            <person name="Vassiliev H."/>
            <person name="Venkataraman V."/>
            <person name="Vinson J."/>
            <person name="Vo A."/>
            <person name="Wade C."/>
            <person name="Wang S."/>
            <person name="Wangchuk T."/>
            <person name="Wangdi T."/>
            <person name="Whittaker C."/>
            <person name="Wilkinson J."/>
            <person name="Wu Y."/>
            <person name="Wyman D."/>
            <person name="Yadav S."/>
            <person name="Yang S."/>
            <person name="Yang X."/>
            <person name="Yeager S."/>
            <person name="Yee E."/>
            <person name="Young G."/>
            <person name="Zainoun J."/>
            <person name="Zembeck L."/>
            <person name="Zimmer A."/>
            <person name="Zody M."/>
            <person name="Lander E."/>
        </authorList>
    </citation>
    <scope>NUCLEOTIDE SEQUENCE [LARGE SCALE GENOMIC DNA]</scope>
</reference>
<evidence type="ECO:0000256" key="2">
    <source>
        <dbReference type="SAM" id="Phobius"/>
    </source>
</evidence>
<dbReference type="Proteomes" id="UP000007875">
    <property type="component" value="Unassembled WGS sequence"/>
</dbReference>
<feature type="compositionally biased region" description="Basic and acidic residues" evidence="1">
    <location>
        <begin position="354"/>
        <end position="374"/>
    </location>
</feature>
<keyword evidence="2" id="KW-1133">Transmembrane helix</keyword>
<name>H2Y8C9_CIOSA</name>
<evidence type="ECO:0008006" key="5">
    <source>
        <dbReference type="Google" id="ProtNLM"/>
    </source>
</evidence>
<feature type="region of interest" description="Disordered" evidence="1">
    <location>
        <begin position="324"/>
        <end position="382"/>
    </location>
</feature>
<dbReference type="InterPro" id="IPR036179">
    <property type="entry name" value="Ig-like_dom_sf"/>
</dbReference>
<reference evidence="3" key="2">
    <citation type="submission" date="2025-08" db="UniProtKB">
        <authorList>
            <consortium name="Ensembl"/>
        </authorList>
    </citation>
    <scope>IDENTIFICATION</scope>
</reference>
<evidence type="ECO:0000313" key="4">
    <source>
        <dbReference type="Proteomes" id="UP000007875"/>
    </source>
</evidence>
<dbReference type="InParanoid" id="H2Y8C9"/>
<keyword evidence="2" id="KW-0472">Membrane</keyword>
<keyword evidence="2" id="KW-0812">Transmembrane</keyword>
<feature type="compositionally biased region" description="Basic and acidic residues" evidence="1">
    <location>
        <begin position="266"/>
        <end position="284"/>
    </location>
</feature>
<dbReference type="Ensembl" id="ENSCSAVT00000001597.1">
    <property type="protein sequence ID" value="ENSCSAVP00000001577.1"/>
    <property type="gene ID" value="ENSCSAVG00000000901.1"/>
</dbReference>
<evidence type="ECO:0000256" key="1">
    <source>
        <dbReference type="SAM" id="MobiDB-lite"/>
    </source>
</evidence>
<keyword evidence="4" id="KW-1185">Reference proteome</keyword>
<dbReference type="GeneTree" id="ENSGT00390000018800"/>
<feature type="transmembrane region" description="Helical" evidence="2">
    <location>
        <begin position="143"/>
        <end position="166"/>
    </location>
</feature>
<protein>
    <recommendedName>
        <fullName evidence="5">Ig-like domain-containing protein</fullName>
    </recommendedName>
</protein>
<dbReference type="HOGENOM" id="CLU_723518_0_0_1"/>
<proteinExistence type="predicted"/>
<organism evidence="3 4">
    <name type="scientific">Ciona savignyi</name>
    <name type="common">Pacific transparent sea squirt</name>
    <dbReference type="NCBI Taxonomy" id="51511"/>
    <lineage>
        <taxon>Eukaryota</taxon>
        <taxon>Metazoa</taxon>
        <taxon>Chordata</taxon>
        <taxon>Tunicata</taxon>
        <taxon>Ascidiacea</taxon>
        <taxon>Phlebobranchia</taxon>
        <taxon>Cionidae</taxon>
        <taxon>Ciona</taxon>
    </lineage>
</organism>
<feature type="compositionally biased region" description="Basic and acidic residues" evidence="1">
    <location>
        <begin position="210"/>
        <end position="231"/>
    </location>
</feature>
<dbReference type="AlphaFoldDB" id="H2Y8C9"/>
<sequence>MYFDWLGTEVPYTTYTASQEITSNGAMTTVAPVKNSGLVKMILSPAQAVPINSTIVAIASAEGAFPKPTFTWWGEDLGTTNQPRLTRRLEKSQVFFCLVENPVGRVVMSVEFTAANTDDPATIGEKDTSVGGNIDDPVMASGAVVAAIAFGGLLLLFLFAVLIYYFGCKRPTDRQLSRRSVVQDGDDFDDYVEKQKPMYGQTVSPYEETSEMKHKTSDRIEEMVTSHEKDALLTTGNNYEDSPCSTKKQPYSDSSSTSTSGFSDDENGRNFHERRSSSANSSKERAITKHLNDFDENASFCDDYGSRFGLDDVGSSKPSLVEVEARESPFDGSMNKAESEDFSDTSSVGSGDTVEERRYPITHHPDESWEHLDPMGRVQTPV</sequence>
<feature type="compositionally biased region" description="Polar residues" evidence="1">
    <location>
        <begin position="234"/>
        <end position="251"/>
    </location>
</feature>
<feature type="region of interest" description="Disordered" evidence="1">
    <location>
        <begin position="193"/>
        <end position="284"/>
    </location>
</feature>
<evidence type="ECO:0000313" key="3">
    <source>
        <dbReference type="Ensembl" id="ENSCSAVP00000001577.1"/>
    </source>
</evidence>